<feature type="domain" description="Response regulatory" evidence="5">
    <location>
        <begin position="3"/>
        <end position="119"/>
    </location>
</feature>
<feature type="domain" description="HTH luxR-type" evidence="4">
    <location>
        <begin position="140"/>
        <end position="205"/>
    </location>
</feature>
<keyword evidence="1 3" id="KW-0597">Phosphoprotein</keyword>
<dbReference type="PRINTS" id="PR00038">
    <property type="entry name" value="HTHLUXR"/>
</dbReference>
<proteinExistence type="predicted"/>
<name>A0A6M4MD17_9ALTE</name>
<keyword evidence="2" id="KW-0238">DNA-binding</keyword>
<dbReference type="InterPro" id="IPR000792">
    <property type="entry name" value="Tscrpt_reg_LuxR_C"/>
</dbReference>
<sequence length="213" mass="23736">MINIALIDDHLLVRESFAHLLSTQPNWQVVAQWGGYAEVENYCGDTDFDIALVDISLPDRNGLDVAQLIKKTCSHSKIIMVSMYEQYHYITQAIGIGAMGYVSKRAAADEIIEAVKAVSKGEVYLTREILQVLHFNSGGNDARIASLTTRELEIFILLAKGHNPKKVAQLTDTMPKTILTHRANIYRKLNAASPFDLLRIGLQSGTISFEEFL</sequence>
<dbReference type="SMART" id="SM00448">
    <property type="entry name" value="REC"/>
    <property type="match status" value="1"/>
</dbReference>
<dbReference type="GO" id="GO:0006355">
    <property type="term" value="P:regulation of DNA-templated transcription"/>
    <property type="evidence" value="ECO:0007669"/>
    <property type="project" value="InterPro"/>
</dbReference>
<dbReference type="InterPro" id="IPR058245">
    <property type="entry name" value="NreC/VraR/RcsB-like_REC"/>
</dbReference>
<gene>
    <name evidence="6" type="ORF">CA267_009960</name>
</gene>
<protein>
    <submittedName>
        <fullName evidence="6">Response regulator transcription factor</fullName>
    </submittedName>
</protein>
<evidence type="ECO:0000313" key="7">
    <source>
        <dbReference type="Proteomes" id="UP000219285"/>
    </source>
</evidence>
<dbReference type="PANTHER" id="PTHR43214">
    <property type="entry name" value="TWO-COMPONENT RESPONSE REGULATOR"/>
    <property type="match status" value="1"/>
</dbReference>
<reference evidence="7" key="1">
    <citation type="submission" date="2014-12" db="EMBL/GenBank/DDBJ databases">
        <title>Complete genome sequence of a multi-drug resistant Klebsiella pneumoniae.</title>
        <authorList>
            <person name="Hua X."/>
            <person name="Chen Q."/>
            <person name="Li X."/>
            <person name="Feng Y."/>
            <person name="Ruan Z."/>
            <person name="Yu Y."/>
        </authorList>
    </citation>
    <scope>NUCLEOTIDE SEQUENCE [LARGE SCALE GENOMIC DNA]</scope>
    <source>
        <strain evidence="7">5.12</strain>
    </source>
</reference>
<dbReference type="Pfam" id="PF00072">
    <property type="entry name" value="Response_reg"/>
    <property type="match status" value="1"/>
</dbReference>
<dbReference type="KEGG" id="apel:CA267_009960"/>
<evidence type="ECO:0000313" key="6">
    <source>
        <dbReference type="EMBL" id="QJR81081.1"/>
    </source>
</evidence>
<dbReference type="Proteomes" id="UP000219285">
    <property type="component" value="Chromosome"/>
</dbReference>
<dbReference type="RefSeq" id="WP_083638225.1">
    <property type="nucleotide sequence ID" value="NZ_CP052766.1"/>
</dbReference>
<dbReference type="SUPFAM" id="SSF52172">
    <property type="entry name" value="CheY-like"/>
    <property type="match status" value="1"/>
</dbReference>
<accession>A0A6M4MD17</accession>
<reference evidence="6 7" key="2">
    <citation type="submission" date="2020-04" db="EMBL/GenBank/DDBJ databases">
        <title>Complete genome sequence of Alteromonas pelagimontana 5.12T.</title>
        <authorList>
            <person name="Sinha R.K."/>
            <person name="Krishnan K.P."/>
            <person name="Kurian J.P."/>
        </authorList>
    </citation>
    <scope>NUCLEOTIDE SEQUENCE [LARGE SCALE GENOMIC DNA]</scope>
    <source>
        <strain evidence="6 7">5.12</strain>
    </source>
</reference>
<dbReference type="GO" id="GO:0003677">
    <property type="term" value="F:DNA binding"/>
    <property type="evidence" value="ECO:0007669"/>
    <property type="project" value="UniProtKB-KW"/>
</dbReference>
<dbReference type="PANTHER" id="PTHR43214:SF43">
    <property type="entry name" value="TWO-COMPONENT RESPONSE REGULATOR"/>
    <property type="match status" value="1"/>
</dbReference>
<dbReference type="Gene3D" id="3.40.50.2300">
    <property type="match status" value="1"/>
</dbReference>
<dbReference type="Pfam" id="PF00196">
    <property type="entry name" value="GerE"/>
    <property type="match status" value="1"/>
</dbReference>
<dbReference type="AlphaFoldDB" id="A0A6M4MD17"/>
<dbReference type="EMBL" id="CP052766">
    <property type="protein sequence ID" value="QJR81081.1"/>
    <property type="molecule type" value="Genomic_DNA"/>
</dbReference>
<dbReference type="PROSITE" id="PS50043">
    <property type="entry name" value="HTH_LUXR_2"/>
    <property type="match status" value="1"/>
</dbReference>
<keyword evidence="7" id="KW-1185">Reference proteome</keyword>
<dbReference type="InterPro" id="IPR001789">
    <property type="entry name" value="Sig_transdc_resp-reg_receiver"/>
</dbReference>
<dbReference type="SUPFAM" id="SSF46894">
    <property type="entry name" value="C-terminal effector domain of the bipartite response regulators"/>
    <property type="match status" value="1"/>
</dbReference>
<dbReference type="CDD" id="cd17535">
    <property type="entry name" value="REC_NarL-like"/>
    <property type="match status" value="1"/>
</dbReference>
<dbReference type="OrthoDB" id="9796655at2"/>
<evidence type="ECO:0000259" key="5">
    <source>
        <dbReference type="PROSITE" id="PS50110"/>
    </source>
</evidence>
<evidence type="ECO:0000259" key="4">
    <source>
        <dbReference type="PROSITE" id="PS50043"/>
    </source>
</evidence>
<evidence type="ECO:0000256" key="3">
    <source>
        <dbReference type="PROSITE-ProRule" id="PRU00169"/>
    </source>
</evidence>
<dbReference type="InterPro" id="IPR016032">
    <property type="entry name" value="Sig_transdc_resp-reg_C-effctor"/>
</dbReference>
<dbReference type="InterPro" id="IPR011006">
    <property type="entry name" value="CheY-like_superfamily"/>
</dbReference>
<dbReference type="GO" id="GO:0000160">
    <property type="term" value="P:phosphorelay signal transduction system"/>
    <property type="evidence" value="ECO:0007669"/>
    <property type="project" value="InterPro"/>
</dbReference>
<dbReference type="SMART" id="SM00421">
    <property type="entry name" value="HTH_LUXR"/>
    <property type="match status" value="1"/>
</dbReference>
<organism evidence="6 7">
    <name type="scientific">Alteromonas pelagimontana</name>
    <dbReference type="NCBI Taxonomy" id="1858656"/>
    <lineage>
        <taxon>Bacteria</taxon>
        <taxon>Pseudomonadati</taxon>
        <taxon>Pseudomonadota</taxon>
        <taxon>Gammaproteobacteria</taxon>
        <taxon>Alteromonadales</taxon>
        <taxon>Alteromonadaceae</taxon>
        <taxon>Alteromonas/Salinimonas group</taxon>
        <taxon>Alteromonas</taxon>
    </lineage>
</organism>
<evidence type="ECO:0000256" key="1">
    <source>
        <dbReference type="ARBA" id="ARBA00022553"/>
    </source>
</evidence>
<evidence type="ECO:0000256" key="2">
    <source>
        <dbReference type="ARBA" id="ARBA00023125"/>
    </source>
</evidence>
<feature type="modified residue" description="4-aspartylphosphate" evidence="3">
    <location>
        <position position="54"/>
    </location>
</feature>
<dbReference type="PROSITE" id="PS50110">
    <property type="entry name" value="RESPONSE_REGULATORY"/>
    <property type="match status" value="1"/>
</dbReference>
<dbReference type="InterPro" id="IPR039420">
    <property type="entry name" value="WalR-like"/>
</dbReference>